<evidence type="ECO:0008006" key="3">
    <source>
        <dbReference type="Google" id="ProtNLM"/>
    </source>
</evidence>
<dbReference type="PROSITE" id="PS51257">
    <property type="entry name" value="PROKAR_LIPOPROTEIN"/>
    <property type="match status" value="1"/>
</dbReference>
<accession>A0A382UYX9</accession>
<feature type="transmembrane region" description="Helical" evidence="1">
    <location>
        <begin position="63"/>
        <end position="88"/>
    </location>
</feature>
<proteinExistence type="predicted"/>
<dbReference type="AlphaFoldDB" id="A0A382UYX9"/>
<evidence type="ECO:0000313" key="2">
    <source>
        <dbReference type="EMBL" id="SVD38898.1"/>
    </source>
</evidence>
<feature type="transmembrane region" description="Helical" evidence="1">
    <location>
        <begin position="30"/>
        <end position="51"/>
    </location>
</feature>
<evidence type="ECO:0000256" key="1">
    <source>
        <dbReference type="SAM" id="Phobius"/>
    </source>
</evidence>
<keyword evidence="1" id="KW-0472">Membrane</keyword>
<name>A0A382UYX9_9ZZZZ</name>
<gene>
    <name evidence="2" type="ORF">METZ01_LOCUS391752</name>
</gene>
<feature type="transmembrane region" description="Helical" evidence="1">
    <location>
        <begin position="100"/>
        <end position="124"/>
    </location>
</feature>
<keyword evidence="1" id="KW-0812">Transmembrane</keyword>
<organism evidence="2">
    <name type="scientific">marine metagenome</name>
    <dbReference type="NCBI Taxonomy" id="408172"/>
    <lineage>
        <taxon>unclassified sequences</taxon>
        <taxon>metagenomes</taxon>
        <taxon>ecological metagenomes</taxon>
    </lineage>
</organism>
<protein>
    <recommendedName>
        <fullName evidence="3">MotA/TolQ/ExbB proton channel domain-containing protein</fullName>
    </recommendedName>
</protein>
<sequence length="134" mass="14115">MKILNIAIALAVFIGACMLGSENTGGMGSLWDAISLAIVVVPSYFLVAASTNSYTFYNDKKSLILFGNLALGFGFIGTLLGLIFGLAAMTMPPPAGVDPMAMVISNTAIALITVLYGLLIKYFLVTPWAHSMSD</sequence>
<dbReference type="EMBL" id="UINC01147526">
    <property type="protein sequence ID" value="SVD38898.1"/>
    <property type="molecule type" value="Genomic_DNA"/>
</dbReference>
<reference evidence="2" key="1">
    <citation type="submission" date="2018-05" db="EMBL/GenBank/DDBJ databases">
        <authorList>
            <person name="Lanie J.A."/>
            <person name="Ng W.-L."/>
            <person name="Kazmierczak K.M."/>
            <person name="Andrzejewski T.M."/>
            <person name="Davidsen T.M."/>
            <person name="Wayne K.J."/>
            <person name="Tettelin H."/>
            <person name="Glass J.I."/>
            <person name="Rusch D."/>
            <person name="Podicherti R."/>
            <person name="Tsui H.-C.T."/>
            <person name="Winkler M.E."/>
        </authorList>
    </citation>
    <scope>NUCLEOTIDE SEQUENCE</scope>
</reference>
<keyword evidence="1" id="KW-1133">Transmembrane helix</keyword>